<dbReference type="EMBL" id="ML987189">
    <property type="protein sequence ID" value="KAF2255678.1"/>
    <property type="molecule type" value="Genomic_DNA"/>
</dbReference>
<proteinExistence type="predicted"/>
<dbReference type="Proteomes" id="UP000800094">
    <property type="component" value="Unassembled WGS sequence"/>
</dbReference>
<dbReference type="PANTHER" id="PTHR42085">
    <property type="entry name" value="F-BOX DOMAIN-CONTAINING PROTEIN"/>
    <property type="match status" value="1"/>
</dbReference>
<reference evidence="3" key="1">
    <citation type="journal article" date="2020" name="Stud. Mycol.">
        <title>101 Dothideomycetes genomes: a test case for predicting lifestyles and emergence of pathogens.</title>
        <authorList>
            <person name="Haridas S."/>
            <person name="Albert R."/>
            <person name="Binder M."/>
            <person name="Bloem J."/>
            <person name="Labutti K."/>
            <person name="Salamov A."/>
            <person name="Andreopoulos B."/>
            <person name="Baker S."/>
            <person name="Barry K."/>
            <person name="Bills G."/>
            <person name="Bluhm B."/>
            <person name="Cannon C."/>
            <person name="Castanera R."/>
            <person name="Culley D."/>
            <person name="Daum C."/>
            <person name="Ezra D."/>
            <person name="Gonzalez J."/>
            <person name="Henrissat B."/>
            <person name="Kuo A."/>
            <person name="Liang C."/>
            <person name="Lipzen A."/>
            <person name="Lutzoni F."/>
            <person name="Magnuson J."/>
            <person name="Mondo S."/>
            <person name="Nolan M."/>
            <person name="Ohm R."/>
            <person name="Pangilinan J."/>
            <person name="Park H.-J."/>
            <person name="Ramirez L."/>
            <person name="Alfaro M."/>
            <person name="Sun H."/>
            <person name="Tritt A."/>
            <person name="Yoshinaga Y."/>
            <person name="Zwiers L.-H."/>
            <person name="Turgeon B."/>
            <person name="Goodwin S."/>
            <person name="Spatafora J."/>
            <person name="Crous P."/>
            <person name="Grigoriev I."/>
        </authorList>
    </citation>
    <scope>NUCLEOTIDE SEQUENCE</scope>
    <source>
        <strain evidence="3">CBS 122368</strain>
    </source>
</reference>
<evidence type="ECO:0000313" key="3">
    <source>
        <dbReference type="EMBL" id="KAF2255678.1"/>
    </source>
</evidence>
<dbReference type="GeneID" id="54587818"/>
<sequence>MAPRKIASGDTSASASHAATPSPSRKKPRTNAGTKGKKAAKNRQKESHFPFLKLAPEIRNMIYVYALVSNKKIDIYRARHPRLGREMLAKRRPRTGRGRKDITPQLLRACKQIRNEATTILYSHNWFSFEKARSLFDFLGQYATHVRDLRQISLSIPNCRSDTVEAAFSMLAHAENLEILDMVYDMSGGTNGSGAARLFYGAARKWLEAVGIRAGNKYAALQVLQLPAIKTLKPVTHVDYWGHSHTTGVSESQEGQTEFLETLKSLLD</sequence>
<dbReference type="RefSeq" id="XP_033690682.1">
    <property type="nucleotide sequence ID" value="XM_033834488.1"/>
</dbReference>
<accession>A0A6A6IZK6</accession>
<evidence type="ECO:0000313" key="4">
    <source>
        <dbReference type="Proteomes" id="UP000800094"/>
    </source>
</evidence>
<evidence type="ECO:0000259" key="2">
    <source>
        <dbReference type="Pfam" id="PF24864"/>
    </source>
</evidence>
<keyword evidence="4" id="KW-1185">Reference proteome</keyword>
<feature type="compositionally biased region" description="Basic residues" evidence="1">
    <location>
        <begin position="24"/>
        <end position="42"/>
    </location>
</feature>
<feature type="compositionally biased region" description="Low complexity" evidence="1">
    <location>
        <begin position="8"/>
        <end position="23"/>
    </location>
</feature>
<dbReference type="OrthoDB" id="5272396at2759"/>
<gene>
    <name evidence="3" type="ORF">BU26DRAFT_5811</name>
</gene>
<organism evidence="3 4">
    <name type="scientific">Trematosphaeria pertusa</name>
    <dbReference type="NCBI Taxonomy" id="390896"/>
    <lineage>
        <taxon>Eukaryota</taxon>
        <taxon>Fungi</taxon>
        <taxon>Dikarya</taxon>
        <taxon>Ascomycota</taxon>
        <taxon>Pezizomycotina</taxon>
        <taxon>Dothideomycetes</taxon>
        <taxon>Pleosporomycetidae</taxon>
        <taxon>Pleosporales</taxon>
        <taxon>Massarineae</taxon>
        <taxon>Trematosphaeriaceae</taxon>
        <taxon>Trematosphaeria</taxon>
    </lineage>
</organism>
<dbReference type="InterPro" id="IPR056632">
    <property type="entry name" value="DUF7730"/>
</dbReference>
<evidence type="ECO:0000256" key="1">
    <source>
        <dbReference type="SAM" id="MobiDB-lite"/>
    </source>
</evidence>
<dbReference type="PANTHER" id="PTHR42085:SF8">
    <property type="entry name" value="F-BOX DOMAIN-CONTAINING PROTEIN"/>
    <property type="match status" value="1"/>
</dbReference>
<dbReference type="AlphaFoldDB" id="A0A6A6IZK6"/>
<feature type="domain" description="DUF7730" evidence="2">
    <location>
        <begin position="43"/>
        <end position="153"/>
    </location>
</feature>
<dbReference type="Pfam" id="PF24864">
    <property type="entry name" value="DUF7730"/>
    <property type="match status" value="1"/>
</dbReference>
<name>A0A6A6IZK6_9PLEO</name>
<feature type="region of interest" description="Disordered" evidence="1">
    <location>
        <begin position="1"/>
        <end position="45"/>
    </location>
</feature>
<protein>
    <recommendedName>
        <fullName evidence="2">DUF7730 domain-containing protein</fullName>
    </recommendedName>
</protein>
<dbReference type="InterPro" id="IPR038883">
    <property type="entry name" value="AN11006-like"/>
</dbReference>